<evidence type="ECO:0000259" key="2">
    <source>
        <dbReference type="Pfam" id="PF13460"/>
    </source>
</evidence>
<sequence>MPTYAILGASGYTGRSLLTLLLKDPNNTIKAYVRSKSKLLALFPGLEGNKSVRIFNGPLNDIPLLASCISSDVNAVFCVLGRNESVPGMRIAQDAAQSLVAALCYPNPATNSAKKVAKIIYLSSASLNPRIGANEPRLLLWVVQTAFSYIYADLALAEAYLRLHKSWLDVTFMTPGGLVEDEQKGHVLTMDHVKTFLSYPDLAAGMIEVAE</sequence>
<evidence type="ECO:0000313" key="4">
    <source>
        <dbReference type="Proteomes" id="UP001276659"/>
    </source>
</evidence>
<evidence type="ECO:0000256" key="1">
    <source>
        <dbReference type="ARBA" id="ARBA00038376"/>
    </source>
</evidence>
<dbReference type="SUPFAM" id="SSF51735">
    <property type="entry name" value="NAD(P)-binding Rossmann-fold domains"/>
    <property type="match status" value="1"/>
</dbReference>
<organism evidence="3 4">
    <name type="scientific">Lepraria neglecta</name>
    <dbReference type="NCBI Taxonomy" id="209136"/>
    <lineage>
        <taxon>Eukaryota</taxon>
        <taxon>Fungi</taxon>
        <taxon>Dikarya</taxon>
        <taxon>Ascomycota</taxon>
        <taxon>Pezizomycotina</taxon>
        <taxon>Lecanoromycetes</taxon>
        <taxon>OSLEUM clade</taxon>
        <taxon>Lecanoromycetidae</taxon>
        <taxon>Lecanorales</taxon>
        <taxon>Lecanorineae</taxon>
        <taxon>Stereocaulaceae</taxon>
        <taxon>Lepraria</taxon>
    </lineage>
</organism>
<accession>A0AAD9Z093</accession>
<dbReference type="Gene3D" id="3.40.50.720">
    <property type="entry name" value="NAD(P)-binding Rossmann-like Domain"/>
    <property type="match status" value="1"/>
</dbReference>
<dbReference type="EMBL" id="JASNWA010000010">
    <property type="protein sequence ID" value="KAK3168840.1"/>
    <property type="molecule type" value="Genomic_DNA"/>
</dbReference>
<gene>
    <name evidence="3" type="ORF">OEA41_005288</name>
</gene>
<reference evidence="3" key="1">
    <citation type="submission" date="2022-11" db="EMBL/GenBank/DDBJ databases">
        <title>Chromosomal genome sequence assembly and mating type (MAT) locus characterization of the leprose asexual lichenized fungus Lepraria neglecta (Nyl.) Erichsen.</title>
        <authorList>
            <person name="Allen J.L."/>
            <person name="Pfeffer B."/>
        </authorList>
    </citation>
    <scope>NUCLEOTIDE SEQUENCE</scope>
    <source>
        <strain evidence="3">Allen 5258</strain>
    </source>
</reference>
<name>A0AAD9Z093_9LECA</name>
<dbReference type="Pfam" id="PF13460">
    <property type="entry name" value="NAD_binding_10"/>
    <property type="match status" value="1"/>
</dbReference>
<comment type="caution">
    <text evidence="3">The sequence shown here is derived from an EMBL/GenBank/DDBJ whole genome shotgun (WGS) entry which is preliminary data.</text>
</comment>
<dbReference type="PANTHER" id="PTHR15020:SF50">
    <property type="entry name" value="UPF0659 PROTEIN YMR090W"/>
    <property type="match status" value="1"/>
</dbReference>
<keyword evidence="4" id="KW-1185">Reference proteome</keyword>
<dbReference type="Proteomes" id="UP001276659">
    <property type="component" value="Unassembled WGS sequence"/>
</dbReference>
<dbReference type="AlphaFoldDB" id="A0AAD9Z093"/>
<dbReference type="PANTHER" id="PTHR15020">
    <property type="entry name" value="FLAVIN REDUCTASE-RELATED"/>
    <property type="match status" value="1"/>
</dbReference>
<dbReference type="InterPro" id="IPR036291">
    <property type="entry name" value="NAD(P)-bd_dom_sf"/>
</dbReference>
<evidence type="ECO:0000313" key="3">
    <source>
        <dbReference type="EMBL" id="KAK3168840.1"/>
    </source>
</evidence>
<proteinExistence type="inferred from homology"/>
<comment type="similarity">
    <text evidence="1">Belongs to the avfA family.</text>
</comment>
<protein>
    <recommendedName>
        <fullName evidence="2">NAD(P)-binding domain-containing protein</fullName>
    </recommendedName>
</protein>
<feature type="domain" description="NAD(P)-binding" evidence="2">
    <location>
        <begin position="8"/>
        <end position="208"/>
    </location>
</feature>
<dbReference type="InterPro" id="IPR016040">
    <property type="entry name" value="NAD(P)-bd_dom"/>
</dbReference>